<reference evidence="2" key="1">
    <citation type="journal article" date="2020" name="New Phytol.">
        <title>Comparative genomics reveals dynamic genome evolution in host specialist ectomycorrhizal fungi.</title>
        <authorList>
            <person name="Lofgren L.A."/>
            <person name="Nguyen N.H."/>
            <person name="Vilgalys R."/>
            <person name="Ruytinx J."/>
            <person name="Liao H.L."/>
            <person name="Branco S."/>
            <person name="Kuo A."/>
            <person name="LaButti K."/>
            <person name="Lipzen A."/>
            <person name="Andreopoulos W."/>
            <person name="Pangilinan J."/>
            <person name="Riley R."/>
            <person name="Hundley H."/>
            <person name="Na H."/>
            <person name="Barry K."/>
            <person name="Grigoriev I.V."/>
            <person name="Stajich J.E."/>
            <person name="Kennedy P.G."/>
        </authorList>
    </citation>
    <scope>NUCLEOTIDE SEQUENCE</scope>
    <source>
        <strain evidence="2">MN1</strain>
    </source>
</reference>
<dbReference type="GeneID" id="64628951"/>
<keyword evidence="1" id="KW-0472">Membrane</keyword>
<feature type="transmembrane region" description="Helical" evidence="1">
    <location>
        <begin position="253"/>
        <end position="273"/>
    </location>
</feature>
<dbReference type="EMBL" id="JABBWG010000007">
    <property type="protein sequence ID" value="KAG1820893.1"/>
    <property type="molecule type" value="Genomic_DNA"/>
</dbReference>
<keyword evidence="3" id="KW-1185">Reference proteome</keyword>
<protein>
    <submittedName>
        <fullName evidence="2">Uncharacterized protein</fullName>
    </submittedName>
</protein>
<comment type="caution">
    <text evidence="2">The sequence shown here is derived from an EMBL/GenBank/DDBJ whole genome shotgun (WGS) entry which is preliminary data.</text>
</comment>
<proteinExistence type="predicted"/>
<keyword evidence="1" id="KW-1133">Transmembrane helix</keyword>
<evidence type="ECO:0000313" key="3">
    <source>
        <dbReference type="Proteomes" id="UP000807769"/>
    </source>
</evidence>
<dbReference type="Proteomes" id="UP000807769">
    <property type="component" value="Unassembled WGS sequence"/>
</dbReference>
<sequence>MPSIEGGLDKINMQQSRTRGHPLSLKIICFKRSCSSLRPLLSSLDITCSNPIEYKTVLNDLPVLQELRVDMMDSASIHRCTLPISRLSALRTLEFKGLSRFNFASLPVLNPIWAHLSNLTLDSYEQGAVIRLLRLAPDLSSLTICLLLCYEFCPGPFTHTNIRSFSIKASQGRFRTCSRHALPNDPVAIFLNVLTLPNLRVLAVGTRSWTGEELRGVRSGTVEMAIDIEALVEDGHSRPRYRLASKISEQDSFWLWMTYICHVYAVFFAKVYFSVIHHPLCKVMVDFRMWKMQSMCLVSEACDSHI</sequence>
<dbReference type="AlphaFoldDB" id="A0A9P7EGB9"/>
<dbReference type="OrthoDB" id="2690052at2759"/>
<name>A0A9P7EGB9_9AGAM</name>
<accession>A0A9P7EGB9</accession>
<evidence type="ECO:0000313" key="2">
    <source>
        <dbReference type="EMBL" id="KAG1820893.1"/>
    </source>
</evidence>
<gene>
    <name evidence="2" type="ORF">BJ212DRAFT_1336179</name>
</gene>
<evidence type="ECO:0000256" key="1">
    <source>
        <dbReference type="SAM" id="Phobius"/>
    </source>
</evidence>
<organism evidence="2 3">
    <name type="scientific">Suillus subaureus</name>
    <dbReference type="NCBI Taxonomy" id="48587"/>
    <lineage>
        <taxon>Eukaryota</taxon>
        <taxon>Fungi</taxon>
        <taxon>Dikarya</taxon>
        <taxon>Basidiomycota</taxon>
        <taxon>Agaricomycotina</taxon>
        <taxon>Agaricomycetes</taxon>
        <taxon>Agaricomycetidae</taxon>
        <taxon>Boletales</taxon>
        <taxon>Suillineae</taxon>
        <taxon>Suillaceae</taxon>
        <taxon>Suillus</taxon>
    </lineage>
</organism>
<dbReference type="RefSeq" id="XP_041195960.1">
    <property type="nucleotide sequence ID" value="XM_041334934.1"/>
</dbReference>
<keyword evidence="1" id="KW-0812">Transmembrane</keyword>